<dbReference type="FunFam" id="3.30.300.30:FF:000007">
    <property type="entry name" value="4-coumarate--CoA ligase 2"/>
    <property type="match status" value="1"/>
</dbReference>
<dbReference type="InterPro" id="IPR042099">
    <property type="entry name" value="ANL_N_sf"/>
</dbReference>
<dbReference type="Proteomes" id="UP000492821">
    <property type="component" value="Unassembled WGS sequence"/>
</dbReference>
<comment type="similarity">
    <text evidence="2">Belongs to the ATP-dependent AMP-binding enzyme family.</text>
</comment>
<feature type="domain" description="AMP-binding enzyme C-terminal" evidence="6">
    <location>
        <begin position="451"/>
        <end position="526"/>
    </location>
</feature>
<dbReference type="Pfam" id="PF00501">
    <property type="entry name" value="AMP-binding"/>
    <property type="match status" value="1"/>
</dbReference>
<evidence type="ECO:0000259" key="6">
    <source>
        <dbReference type="Pfam" id="PF13193"/>
    </source>
</evidence>
<evidence type="ECO:0000256" key="2">
    <source>
        <dbReference type="ARBA" id="ARBA00006432"/>
    </source>
</evidence>
<evidence type="ECO:0000256" key="3">
    <source>
        <dbReference type="ARBA" id="ARBA00022598"/>
    </source>
</evidence>
<sequence>MDPEIFLKAKTFHELALALFKVHGDKPAYINGHDGSTISTYADLYVNSNRFAHFLVSHAGLKHQQVVASLLPNCEHFFPVHVGTSAAGGVFTGISTQFTPHEVRYQLTNSNAVVVVTQRSYLPVIFEVAPHCPDLKIVMVIDGRVPEVPQSGAHLRIFDWDHLRNFSVNPVPALYPPIDPINDLCWLPYSSGTTGLPKGVMHTHKGYLLHYLLVIKNAIQNASNLDLAESTHSLLFLPFYHAMGFFSVWSAHIRGHALILLDKFHFSTVLGLVQKYKLQALAGVPSLLHRLARDPAVEKYDLSSIRVISSGGSKLDDETAAKMKQRFPNLIKIAQGYGMTEFVTIITVSDLSPDEPVGSCGKALEHVSIKIVNPETEQKCPEGFTGEIRVKAPYVMKGYWRASKATSESFDNEGYYKTGDIGRVTPSGYLIITDRIKDLIKVKGLQVPPAEIEEVLLDCPGLADAAVVGVPDATHGEIPKAFVVKASDDLTEEIVVNYVAERLSHYKHLKGGVHFIDEIPRTPAGKIQRRVLRDLHDDNKNKAKL</sequence>
<reference evidence="8" key="2">
    <citation type="submission" date="2020-10" db="UniProtKB">
        <authorList>
            <consortium name="WormBaseParasite"/>
        </authorList>
    </citation>
    <scope>IDENTIFICATION</scope>
</reference>
<organism evidence="7 8">
    <name type="scientific">Panagrellus redivivus</name>
    <name type="common">Microworm</name>
    <dbReference type="NCBI Taxonomy" id="6233"/>
    <lineage>
        <taxon>Eukaryota</taxon>
        <taxon>Metazoa</taxon>
        <taxon>Ecdysozoa</taxon>
        <taxon>Nematoda</taxon>
        <taxon>Chromadorea</taxon>
        <taxon>Rhabditida</taxon>
        <taxon>Tylenchina</taxon>
        <taxon>Panagrolaimomorpha</taxon>
        <taxon>Panagrolaimoidea</taxon>
        <taxon>Panagrolaimidae</taxon>
        <taxon>Panagrellus</taxon>
    </lineage>
</organism>
<dbReference type="PANTHER" id="PTHR24096:SF149">
    <property type="entry name" value="AMP-BINDING DOMAIN-CONTAINING PROTEIN-RELATED"/>
    <property type="match status" value="1"/>
</dbReference>
<dbReference type="GO" id="GO:0005777">
    <property type="term" value="C:peroxisome"/>
    <property type="evidence" value="ECO:0007669"/>
    <property type="project" value="UniProtKB-SubCell"/>
</dbReference>
<dbReference type="Gene3D" id="3.40.50.12780">
    <property type="entry name" value="N-terminal domain of ligase-like"/>
    <property type="match status" value="1"/>
</dbReference>
<proteinExistence type="inferred from homology"/>
<dbReference type="InterPro" id="IPR045851">
    <property type="entry name" value="AMP-bd_C_sf"/>
</dbReference>
<dbReference type="InterPro" id="IPR000873">
    <property type="entry name" value="AMP-dep_synth/lig_dom"/>
</dbReference>
<dbReference type="InterPro" id="IPR025110">
    <property type="entry name" value="AMP-bd_C"/>
</dbReference>
<dbReference type="WBParaSite" id="Pan_g8629.t1">
    <property type="protein sequence ID" value="Pan_g8629.t1"/>
    <property type="gene ID" value="Pan_g8629"/>
</dbReference>
<dbReference type="SUPFAM" id="SSF56801">
    <property type="entry name" value="Acetyl-CoA synthetase-like"/>
    <property type="match status" value="1"/>
</dbReference>
<accession>A0A7E4W9P2</accession>
<evidence type="ECO:0000259" key="5">
    <source>
        <dbReference type="Pfam" id="PF00501"/>
    </source>
</evidence>
<evidence type="ECO:0000313" key="7">
    <source>
        <dbReference type="Proteomes" id="UP000492821"/>
    </source>
</evidence>
<dbReference type="InterPro" id="IPR020845">
    <property type="entry name" value="AMP-binding_CS"/>
</dbReference>
<dbReference type="GO" id="GO:0016405">
    <property type="term" value="F:CoA-ligase activity"/>
    <property type="evidence" value="ECO:0007669"/>
    <property type="project" value="TreeGrafter"/>
</dbReference>
<keyword evidence="3" id="KW-0436">Ligase</keyword>
<evidence type="ECO:0000256" key="1">
    <source>
        <dbReference type="ARBA" id="ARBA00004275"/>
    </source>
</evidence>
<dbReference type="Pfam" id="PF13193">
    <property type="entry name" value="AMP-binding_C"/>
    <property type="match status" value="1"/>
</dbReference>
<dbReference type="PROSITE" id="PS00455">
    <property type="entry name" value="AMP_BINDING"/>
    <property type="match status" value="1"/>
</dbReference>
<name>A0A7E4W9P2_PANRE</name>
<dbReference type="Gene3D" id="3.30.300.30">
    <property type="match status" value="1"/>
</dbReference>
<keyword evidence="4" id="KW-0576">Peroxisome</keyword>
<reference evidence="7" key="1">
    <citation type="journal article" date="2013" name="Genetics">
        <title>The draft genome and transcriptome of Panagrellus redivivus are shaped by the harsh demands of a free-living lifestyle.</title>
        <authorList>
            <person name="Srinivasan J."/>
            <person name="Dillman A.R."/>
            <person name="Macchietto M.G."/>
            <person name="Heikkinen L."/>
            <person name="Lakso M."/>
            <person name="Fracchia K.M."/>
            <person name="Antoshechkin I."/>
            <person name="Mortazavi A."/>
            <person name="Wong G."/>
            <person name="Sternberg P.W."/>
        </authorList>
    </citation>
    <scope>NUCLEOTIDE SEQUENCE [LARGE SCALE GENOMIC DNA]</scope>
    <source>
        <strain evidence="7">MT8872</strain>
    </source>
</reference>
<evidence type="ECO:0000313" key="8">
    <source>
        <dbReference type="WBParaSite" id="Pan_g8629.t1"/>
    </source>
</evidence>
<dbReference type="PANTHER" id="PTHR24096">
    <property type="entry name" value="LONG-CHAIN-FATTY-ACID--COA LIGASE"/>
    <property type="match status" value="1"/>
</dbReference>
<keyword evidence="7" id="KW-1185">Reference proteome</keyword>
<protein>
    <submittedName>
        <fullName evidence="8">4-coumarate--CoA ligase 1</fullName>
    </submittedName>
</protein>
<feature type="domain" description="AMP-dependent synthetase/ligase" evidence="5">
    <location>
        <begin position="22"/>
        <end position="400"/>
    </location>
</feature>
<dbReference type="AlphaFoldDB" id="A0A7E4W9P2"/>
<evidence type="ECO:0000256" key="4">
    <source>
        <dbReference type="ARBA" id="ARBA00023140"/>
    </source>
</evidence>
<comment type="subcellular location">
    <subcellularLocation>
        <location evidence="1">Peroxisome</location>
    </subcellularLocation>
</comment>